<proteinExistence type="predicted"/>
<protein>
    <recommendedName>
        <fullName evidence="2">DUF7708 domain-containing protein</fullName>
    </recommendedName>
</protein>
<organism evidence="3 4">
    <name type="scientific">Diaporthe australafricana</name>
    <dbReference type="NCBI Taxonomy" id="127596"/>
    <lineage>
        <taxon>Eukaryota</taxon>
        <taxon>Fungi</taxon>
        <taxon>Dikarya</taxon>
        <taxon>Ascomycota</taxon>
        <taxon>Pezizomycotina</taxon>
        <taxon>Sordariomycetes</taxon>
        <taxon>Sordariomycetidae</taxon>
        <taxon>Diaporthales</taxon>
        <taxon>Diaporthaceae</taxon>
        <taxon>Diaporthe</taxon>
    </lineage>
</organism>
<evidence type="ECO:0000256" key="1">
    <source>
        <dbReference type="SAM" id="MobiDB-lite"/>
    </source>
</evidence>
<feature type="domain" description="DUF7708" evidence="2">
    <location>
        <begin position="19"/>
        <end position="91"/>
    </location>
</feature>
<feature type="region of interest" description="Disordered" evidence="1">
    <location>
        <begin position="135"/>
        <end position="157"/>
    </location>
</feature>
<gene>
    <name evidence="3" type="ORF">Daus18300_012600</name>
</gene>
<sequence>MLMNIDSSDDAVLMAQCRVACVSYEKAAEGFSEGLRRIGDDLGYLSRSRKSLDTPPIRKAVAAAYAEVFKFLCFAMEWRASRRRRLSASMQSDFYDKHVKVYITEIGRLAHIVQREIDLDAHDGVSDILDIAQTHNIPEHQNHTSDRFRNRDDQQKDDSFDMASKTFARIGYEIKHCLVAAEEQHDYDLVLLMRRSRSPDGPRALQTGQTEDMIRKQPLVASEDTVRFDEEDSLHSLDRDSMGIPDEDESQDALLHVYARRELEQLTQSLQIYVNNGISQALRSSLQDDTQSIPSEVLHDIRHWMEKNTSSLLWVEGPVFPSPRKLDHEQAGVVCLLYTLISQLIHQLPSVIESGQKLEEEYFDKLDGSWESAAFALDTVRHFLTYAPSSLVMVIHGLEAIESKTTRKVLRDLIDSIRDQGTESVVKILFTTNGMSHVLGKKTGRRERVDASRMAQGRPGRLLRGSSPLRELEIGG</sequence>
<keyword evidence="4" id="KW-1185">Reference proteome</keyword>
<dbReference type="EMBL" id="JAWRVE010000174">
    <property type="protein sequence ID" value="KAL1851354.1"/>
    <property type="molecule type" value="Genomic_DNA"/>
</dbReference>
<feature type="region of interest" description="Disordered" evidence="1">
    <location>
        <begin position="443"/>
        <end position="462"/>
    </location>
</feature>
<dbReference type="Proteomes" id="UP001583177">
    <property type="component" value="Unassembled WGS sequence"/>
</dbReference>
<feature type="compositionally biased region" description="Basic and acidic residues" evidence="1">
    <location>
        <begin position="137"/>
        <end position="157"/>
    </location>
</feature>
<evidence type="ECO:0000313" key="4">
    <source>
        <dbReference type="Proteomes" id="UP001583177"/>
    </source>
</evidence>
<comment type="caution">
    <text evidence="3">The sequence shown here is derived from an EMBL/GenBank/DDBJ whole genome shotgun (WGS) entry which is preliminary data.</text>
</comment>
<evidence type="ECO:0000313" key="3">
    <source>
        <dbReference type="EMBL" id="KAL1851354.1"/>
    </source>
</evidence>
<name>A0ABR3W289_9PEZI</name>
<reference evidence="3 4" key="1">
    <citation type="journal article" date="2024" name="IMA Fungus">
        <title>IMA Genome - F19 : A genome assembly and annotation guide to empower mycologists, including annotated draft genome sequences of Ceratocystis pirilliformis, Diaporthe australafricana, Fusarium ophioides, Paecilomyces lecythidis, and Sporothrix stenoceras.</title>
        <authorList>
            <person name="Aylward J."/>
            <person name="Wilson A.M."/>
            <person name="Visagie C.M."/>
            <person name="Spraker J."/>
            <person name="Barnes I."/>
            <person name="Buitendag C."/>
            <person name="Ceriani C."/>
            <person name="Del Mar Angel L."/>
            <person name="du Plessis D."/>
            <person name="Fuchs T."/>
            <person name="Gasser K."/>
            <person name="Kramer D."/>
            <person name="Li W."/>
            <person name="Munsamy K."/>
            <person name="Piso A."/>
            <person name="Price J.L."/>
            <person name="Sonnekus B."/>
            <person name="Thomas C."/>
            <person name="van der Nest A."/>
            <person name="van Dijk A."/>
            <person name="van Heerden A."/>
            <person name="van Vuuren N."/>
            <person name="Yilmaz N."/>
            <person name="Duong T.A."/>
            <person name="van der Merwe N.A."/>
            <person name="Wingfield M.J."/>
            <person name="Wingfield B.D."/>
        </authorList>
    </citation>
    <scope>NUCLEOTIDE SEQUENCE [LARGE SCALE GENOMIC DNA]</scope>
    <source>
        <strain evidence="3 4">CMW 18300</strain>
    </source>
</reference>
<dbReference type="InterPro" id="IPR056125">
    <property type="entry name" value="DUF7708"/>
</dbReference>
<dbReference type="Pfam" id="PF24809">
    <property type="entry name" value="DUF7708"/>
    <property type="match status" value="1"/>
</dbReference>
<evidence type="ECO:0000259" key="2">
    <source>
        <dbReference type="Pfam" id="PF24809"/>
    </source>
</evidence>
<accession>A0ABR3W289</accession>